<protein>
    <submittedName>
        <fullName evidence="1">Uncharacterized protein</fullName>
    </submittedName>
</protein>
<reference evidence="2" key="1">
    <citation type="submission" date="2017-03" db="EMBL/GenBank/DDBJ databases">
        <title>Phytopthora megakarya and P. palmivora, two closely related causual agents of cacao black pod achieved similar genome size and gene model numbers by different mechanisms.</title>
        <authorList>
            <person name="Ali S."/>
            <person name="Shao J."/>
            <person name="Larry D.J."/>
            <person name="Kronmiller B."/>
            <person name="Shen D."/>
            <person name="Strem M.D."/>
            <person name="Melnick R.L."/>
            <person name="Guiltinan M.J."/>
            <person name="Tyler B.M."/>
            <person name="Meinhardt L.W."/>
            <person name="Bailey B.A."/>
        </authorList>
    </citation>
    <scope>NUCLEOTIDE SEQUENCE [LARGE SCALE GENOMIC DNA]</scope>
    <source>
        <strain evidence="2">zdho120</strain>
    </source>
</reference>
<accession>A0A225VM67</accession>
<name>A0A225VM67_9STRA</name>
<sequence>MATKHTTLVRFHFDNTSAVAWASKRSIRHPTVQCYNRMFSLTEFSYKFVFSAEHIAGELNEMADAGSQAWTENPPSWESWANLSSSWSHVEVRPPFDNLSGVWVLLSLPRTTTSKYLTQWLQWAESSQFLNRTPWLKRANRSSSNKLAYFAIYLWRYGWNASGTGNQYPTIQKKLPSVFWYHRRYCYVELSRSPILKVLLQGVKRSSDPIKKTFPGTPAFLRVLLRSLGLDLPRLRLLWGSVLIGYLFLAPAPRRHFYGLKTKDTFFANGQDNYVSEDVAILVCVVLMISMDGEHGGRCIGPVTDYSSPCWR</sequence>
<dbReference type="EMBL" id="NBNE01004064">
    <property type="protein sequence ID" value="OWZ06204.1"/>
    <property type="molecule type" value="Genomic_DNA"/>
</dbReference>
<dbReference type="STRING" id="4795.A0A225VM67"/>
<organism evidence="1 2">
    <name type="scientific">Phytophthora megakarya</name>
    <dbReference type="NCBI Taxonomy" id="4795"/>
    <lineage>
        <taxon>Eukaryota</taxon>
        <taxon>Sar</taxon>
        <taxon>Stramenopiles</taxon>
        <taxon>Oomycota</taxon>
        <taxon>Peronosporomycetes</taxon>
        <taxon>Peronosporales</taxon>
        <taxon>Peronosporaceae</taxon>
        <taxon>Phytophthora</taxon>
    </lineage>
</organism>
<evidence type="ECO:0000313" key="2">
    <source>
        <dbReference type="Proteomes" id="UP000198211"/>
    </source>
</evidence>
<proteinExistence type="predicted"/>
<dbReference type="AlphaFoldDB" id="A0A225VM67"/>
<evidence type="ECO:0000313" key="1">
    <source>
        <dbReference type="EMBL" id="OWZ06204.1"/>
    </source>
</evidence>
<gene>
    <name evidence="1" type="ORF">PHMEG_00021578</name>
</gene>
<comment type="caution">
    <text evidence="1">The sequence shown here is derived from an EMBL/GenBank/DDBJ whole genome shotgun (WGS) entry which is preliminary data.</text>
</comment>
<keyword evidence="2" id="KW-1185">Reference proteome</keyword>
<dbReference type="Proteomes" id="UP000198211">
    <property type="component" value="Unassembled WGS sequence"/>
</dbReference>